<dbReference type="Pfam" id="PF01284">
    <property type="entry name" value="MARVEL"/>
    <property type="match status" value="1"/>
</dbReference>
<dbReference type="GO" id="GO:0016020">
    <property type="term" value="C:membrane"/>
    <property type="evidence" value="ECO:0007669"/>
    <property type="project" value="UniProtKB-SubCell"/>
</dbReference>
<evidence type="ECO:0000256" key="2">
    <source>
        <dbReference type="ARBA" id="ARBA00022692"/>
    </source>
</evidence>
<feature type="domain" description="MARVEL" evidence="7">
    <location>
        <begin position="34"/>
        <end position="179"/>
    </location>
</feature>
<sequence>MMSETNGVKPHTTVTVSTDPTVSQSLEIRLNIGYFRTWPGIIKLIQLSIGIICMALSSPAKAVGLAREPKYGLGHNHWFLFVVVTCFIITLIWTFYYLLQIREFIKIKLPFTFLWVELVYTTVATAFYVIAFIVLLSGFGGCAHFRMYDCDARIAAGVFAIFNSIAYGIGAWLVYQVYNATPPELQ</sequence>
<dbReference type="InterPro" id="IPR050578">
    <property type="entry name" value="MARVEL-CKLF_proteins"/>
</dbReference>
<dbReference type="PROSITE" id="PS51225">
    <property type="entry name" value="MARVEL"/>
    <property type="match status" value="1"/>
</dbReference>
<evidence type="ECO:0000256" key="4">
    <source>
        <dbReference type="ARBA" id="ARBA00023136"/>
    </source>
</evidence>
<comment type="subcellular location">
    <subcellularLocation>
        <location evidence="1">Membrane</location>
        <topology evidence="1">Multi-pass membrane protein</topology>
    </subcellularLocation>
</comment>
<feature type="transmembrane region" description="Helical" evidence="6">
    <location>
        <begin position="78"/>
        <end position="98"/>
    </location>
</feature>
<feature type="transmembrane region" description="Helical" evidence="6">
    <location>
        <begin position="118"/>
        <end position="142"/>
    </location>
</feature>
<feature type="transmembrane region" description="Helical" evidence="6">
    <location>
        <begin position="154"/>
        <end position="175"/>
    </location>
</feature>
<keyword evidence="3 6" id="KW-1133">Transmembrane helix</keyword>
<proteinExistence type="evidence at transcript level"/>
<evidence type="ECO:0000256" key="6">
    <source>
        <dbReference type="SAM" id="Phobius"/>
    </source>
</evidence>
<evidence type="ECO:0000256" key="1">
    <source>
        <dbReference type="ARBA" id="ARBA00004141"/>
    </source>
</evidence>
<reference evidence="8" key="1">
    <citation type="journal article" date="2015" name="Sci. Rep.">
        <title>Spliced leader RNA trans-splicing discovered in copepods.</title>
        <authorList>
            <person name="Yang F."/>
            <person name="Xu D."/>
            <person name="Zhuang Y."/>
            <person name="Yi X."/>
            <person name="Huang Y."/>
            <person name="Chen H."/>
            <person name="Lin S."/>
            <person name="Campbell D.A."/>
            <person name="Sturm N.R."/>
            <person name="Liu G."/>
            <person name="Zhang H."/>
        </authorList>
    </citation>
    <scope>NUCLEOTIDE SEQUENCE</scope>
</reference>
<dbReference type="PANTHER" id="PTHR22776:SF97">
    <property type="entry name" value="RE01453P"/>
    <property type="match status" value="1"/>
</dbReference>
<keyword evidence="4 5" id="KW-0472">Membrane</keyword>
<evidence type="ECO:0000313" key="8">
    <source>
        <dbReference type="EMBL" id="ALS05095.1"/>
    </source>
</evidence>
<evidence type="ECO:0000256" key="5">
    <source>
        <dbReference type="PROSITE-ProRule" id="PRU00581"/>
    </source>
</evidence>
<evidence type="ECO:0000259" key="7">
    <source>
        <dbReference type="PROSITE" id="PS51225"/>
    </source>
</evidence>
<dbReference type="PANTHER" id="PTHR22776">
    <property type="entry name" value="MARVEL-CONTAINING POTENTIAL LIPID RAFT-ASSOCIATED PROTEIN"/>
    <property type="match status" value="1"/>
</dbReference>
<dbReference type="AlphaFoldDB" id="A0A0U2MAE5"/>
<evidence type="ECO:0000256" key="3">
    <source>
        <dbReference type="ARBA" id="ARBA00022989"/>
    </source>
</evidence>
<name>A0A0U2MAE5_9MAXI</name>
<dbReference type="EMBL" id="KT755261">
    <property type="protein sequence ID" value="ALS05095.1"/>
    <property type="molecule type" value="mRNA"/>
</dbReference>
<accession>A0A0U2MAE5</accession>
<dbReference type="InterPro" id="IPR008253">
    <property type="entry name" value="Marvel"/>
</dbReference>
<protein>
    <submittedName>
        <fullName evidence="8">CKLF-like MARVEL transmembrane domain-containing protein 4-like protein</fullName>
    </submittedName>
</protein>
<organism evidence="8">
    <name type="scientific">Centropages tenuiremis</name>
    <dbReference type="NCBI Taxonomy" id="544689"/>
    <lineage>
        <taxon>Eukaryota</taxon>
        <taxon>Metazoa</taxon>
        <taxon>Ecdysozoa</taxon>
        <taxon>Arthropoda</taxon>
        <taxon>Crustacea</taxon>
        <taxon>Multicrustacea</taxon>
        <taxon>Hexanauplia</taxon>
        <taxon>Copepoda</taxon>
        <taxon>Calanoida</taxon>
        <taxon>Centropagidae</taxon>
        <taxon>Centropages</taxon>
    </lineage>
</organism>
<keyword evidence="2 5" id="KW-0812">Transmembrane</keyword>